<gene>
    <name evidence="3" type="ORF">MNBD_DELTA03-346</name>
</gene>
<dbReference type="EMBL" id="UOEX01000358">
    <property type="protein sequence ID" value="VAW40871.1"/>
    <property type="molecule type" value="Genomic_DNA"/>
</dbReference>
<sequence>MRNRVVVTGLGLVTPLGIGVDKTWKNLCAGVSGIGPISRFDASQMEVRIAAEVKDFQPEDFMDKKTARHLELFVQYAVAGARMALDDAQFTVTADNAARIGAITGCGMGGLPTIEKYHQVYLERGAKRITPFFIPMVIPNMGAGQISVIFKLKGPNLSLSTACAAGTHAVGEAYHAIQRGDCEAAVTG</sequence>
<dbReference type="EC" id="2.3.1.179" evidence="3"/>
<dbReference type="InterPro" id="IPR018201">
    <property type="entry name" value="Ketoacyl_synth_AS"/>
</dbReference>
<dbReference type="InterPro" id="IPR000794">
    <property type="entry name" value="Beta-ketoacyl_synthase"/>
</dbReference>
<dbReference type="InterPro" id="IPR020841">
    <property type="entry name" value="PKS_Beta-ketoAc_synthase_dom"/>
</dbReference>
<feature type="domain" description="Ketosynthase family 3 (KS3)" evidence="2">
    <location>
        <begin position="2"/>
        <end position="188"/>
    </location>
</feature>
<accession>A0A3B0VD94</accession>
<dbReference type="PROSITE" id="PS00606">
    <property type="entry name" value="KS3_1"/>
    <property type="match status" value="1"/>
</dbReference>
<evidence type="ECO:0000313" key="3">
    <source>
        <dbReference type="EMBL" id="VAW40871.1"/>
    </source>
</evidence>
<keyword evidence="1 3" id="KW-0808">Transferase</keyword>
<organism evidence="3">
    <name type="scientific">hydrothermal vent metagenome</name>
    <dbReference type="NCBI Taxonomy" id="652676"/>
    <lineage>
        <taxon>unclassified sequences</taxon>
        <taxon>metagenomes</taxon>
        <taxon>ecological metagenomes</taxon>
    </lineage>
</organism>
<reference evidence="3" key="1">
    <citation type="submission" date="2018-06" db="EMBL/GenBank/DDBJ databases">
        <authorList>
            <person name="Zhirakovskaya E."/>
        </authorList>
    </citation>
    <scope>NUCLEOTIDE SEQUENCE</scope>
</reference>
<keyword evidence="3" id="KW-0012">Acyltransferase</keyword>
<dbReference type="PROSITE" id="PS52004">
    <property type="entry name" value="KS3_2"/>
    <property type="match status" value="1"/>
</dbReference>
<evidence type="ECO:0000259" key="2">
    <source>
        <dbReference type="PROSITE" id="PS52004"/>
    </source>
</evidence>
<dbReference type="GO" id="GO:0005829">
    <property type="term" value="C:cytosol"/>
    <property type="evidence" value="ECO:0007669"/>
    <property type="project" value="TreeGrafter"/>
</dbReference>
<evidence type="ECO:0000256" key="1">
    <source>
        <dbReference type="ARBA" id="ARBA00022679"/>
    </source>
</evidence>
<dbReference type="InterPro" id="IPR016039">
    <property type="entry name" value="Thiolase-like"/>
</dbReference>
<dbReference type="InterPro" id="IPR014030">
    <property type="entry name" value="Ketoacyl_synth_N"/>
</dbReference>
<dbReference type="PANTHER" id="PTHR11712:SF336">
    <property type="entry name" value="3-OXOACYL-[ACYL-CARRIER-PROTEIN] SYNTHASE, MITOCHONDRIAL"/>
    <property type="match status" value="1"/>
</dbReference>
<feature type="non-terminal residue" evidence="3">
    <location>
        <position position="188"/>
    </location>
</feature>
<dbReference type="AlphaFoldDB" id="A0A3B0VD94"/>
<protein>
    <submittedName>
        <fullName evidence="3">3-oxoacyl-[acyl-carrier-protein] synthase, KASII</fullName>
        <ecNumber evidence="3">2.3.1.179</ecNumber>
    </submittedName>
</protein>
<dbReference type="PANTHER" id="PTHR11712">
    <property type="entry name" value="POLYKETIDE SYNTHASE-RELATED"/>
    <property type="match status" value="1"/>
</dbReference>
<dbReference type="SUPFAM" id="SSF53901">
    <property type="entry name" value="Thiolase-like"/>
    <property type="match status" value="1"/>
</dbReference>
<dbReference type="GO" id="GO:0006633">
    <property type="term" value="P:fatty acid biosynthetic process"/>
    <property type="evidence" value="ECO:0007669"/>
    <property type="project" value="InterPro"/>
</dbReference>
<name>A0A3B0VD94_9ZZZZ</name>
<dbReference type="Pfam" id="PF00109">
    <property type="entry name" value="ketoacyl-synt"/>
    <property type="match status" value="1"/>
</dbReference>
<proteinExistence type="predicted"/>
<dbReference type="GO" id="GO:0004315">
    <property type="term" value="F:3-oxoacyl-[acyl-carrier-protein] synthase activity"/>
    <property type="evidence" value="ECO:0007669"/>
    <property type="project" value="UniProtKB-EC"/>
</dbReference>
<dbReference type="Gene3D" id="3.40.47.10">
    <property type="match status" value="1"/>
</dbReference>